<dbReference type="eggNOG" id="COG5571">
    <property type="taxonomic scope" value="Bacteria"/>
</dbReference>
<dbReference type="Gene3D" id="3.90.182.10">
    <property type="entry name" value="Toxin - Anthrax Protective Antigen,domain 1"/>
    <property type="match status" value="1"/>
</dbReference>
<evidence type="ECO:0000259" key="1">
    <source>
        <dbReference type="PROSITE" id="PS51820"/>
    </source>
</evidence>
<feature type="domain" description="PA14" evidence="1">
    <location>
        <begin position="279"/>
        <end position="439"/>
    </location>
</feature>
<dbReference type="SMART" id="SM00758">
    <property type="entry name" value="PA14"/>
    <property type="match status" value="1"/>
</dbReference>
<dbReference type="InterPro" id="IPR046524">
    <property type="entry name" value="DUF6701"/>
</dbReference>
<proteinExistence type="predicted"/>
<dbReference type="PROSITE" id="PS51820">
    <property type="entry name" value="PA14"/>
    <property type="match status" value="1"/>
</dbReference>
<name>B0TVS7_SHEHH</name>
<dbReference type="Proteomes" id="UP000001317">
    <property type="component" value="Chromosome"/>
</dbReference>
<keyword evidence="3" id="KW-1185">Reference proteome</keyword>
<sequence>MAADWTQTFKEGVNSYSSSGQIRFHSGSKLFDAPNNGRLPSYSVTDSTRSACVPANGNSKKCKAGNFTARLPSDRFPFAQCASTSNKNLGPSDAVNYVIEVPEGEYSNINSHFYYHTVKFTNSDTGIYRIKQLNIQDGILELAPGQYWIENLQIAEGVTVRFPTSGTVSFFVKNHFVQYNSMLPYRSEFFMLYGYSDIDLAEDSYLRGHIVSEGRLIFSEEARVEGAVTSDYIAIDDDGWVQFDDRAYLIDLVPNCDLDLPNPPVIPQCPAEQNNIQGLTYRTYDAESWDDDGDSPEDHDDFEDLIDEVKKTRYQIGESIETNLNQKGNGINPHSNAAADQDQYLGIFEGYIDAPETGEYTFAIDGDDAIELLIDGEVITGFYGAHGTCNCTRYQGKVSLEQGAHTIELRFHEAFGSEAFRLYWQTPSSNRFEIVPADNLLTCPAPQFEFGRVELDANGKATISFDNTYAAPPVIMVMPTIDGADANGDHSSTVRVDSLSSSNASIKQLNSGSSQVLDKKMDKVDYFVMEPGYRFLERGKALQAGSISTELYQGKNLPSSGRGYESIEFEHDFGIQPAMIGQTLTHNNNRFITTVINNVDADGSQFDIAIEGSEMSSVITHPELLGFVAGVGQGVMTVNGENLKYEFANGLNYGNGSSVRTLSQQCAFNNNYQQTYSAQPLTIANKNQRRGGDGGWVRRCTKDSFNNQVSFAIDEYQHTDGERRHLAESIGYFAFEYAPEPPAVNHYQINFNSGALSCAAKSITIQACANTDCTSLLSDPASVTLTKNNTNYTRTTFTGNTTTELWHPEGGLVTLGLSSTLPTANYSCYIDGAFVVNSQCQLNFEDSGIYFNIDDSTACKNSNNFELFAVKKDQTTQQCVPLFANKTKPISMAFNYITPDAAGINEAAKLTINSLNAPTASKEIAGGASQELQVHFDANGKALLNVNYPEAGKVELAATLTETISSPDGSTSETLVLEHSEQFVSKPDGFHFFNDSGRNGCSGASCDLFAKAGDDFKMNVKAVCGVDDGTSYKDRPALKNFQFSDLKIKPVLQAPLITNGDEKDGGLGGLGLTQLNFSKTNSAPLKVTNQSYSEVGAISIMLDGEVNYLGATIAEANSSSETFGRFSPYYLTVTGNTPSLEAQCGSFTYMGQPFGFLTGKEPTLSITGKSKSGANTNNYQIGDWWRYHGNQWNNRSYSDTSGATSVNGDALQILDGSPISEKVEYYPIDQNNTVQRAYLTGTLLHYARTASLAVPFNAQFDLDLSKTDVTDIDAICYQDSASGACIGFNFDDIAKGDGFVMRYGRLAMQNAYGPSSEELRLEVSTQYVNAAGKWVTNTSDSCSVFDTTSATESADVGLNLKPDVGLEAVQGFTQTGGSGKAGAIGLGNSFIYFPAPHSDGEVGLQQHVDKWLQWYWNYDGNTGLQDPRATAYFGTYRGHDRIIYWREVN</sequence>
<reference evidence="2" key="1">
    <citation type="submission" date="2008-01" db="EMBL/GenBank/DDBJ databases">
        <title>Complete sequence of Shewanella halifaxensis HAW-EB4.</title>
        <authorList>
            <consortium name="US DOE Joint Genome Institute"/>
            <person name="Copeland A."/>
            <person name="Lucas S."/>
            <person name="Lapidus A."/>
            <person name="Glavina del Rio T."/>
            <person name="Dalin E."/>
            <person name="Tice H."/>
            <person name="Bruce D."/>
            <person name="Goodwin L."/>
            <person name="Pitluck S."/>
            <person name="Sims D."/>
            <person name="Brettin T."/>
            <person name="Detter J.C."/>
            <person name="Han C."/>
            <person name="Kuske C.R."/>
            <person name="Schmutz J."/>
            <person name="Larimer F."/>
            <person name="Land M."/>
            <person name="Hauser L."/>
            <person name="Kyrpides N."/>
            <person name="Kim E."/>
            <person name="Zhao J.-S."/>
            <person name="Richardson P."/>
        </authorList>
    </citation>
    <scope>NUCLEOTIDE SEQUENCE [LARGE SCALE GENOMIC DNA]</scope>
    <source>
        <strain evidence="2">HAW-EB4</strain>
    </source>
</reference>
<dbReference type="InterPro" id="IPR011658">
    <property type="entry name" value="PA14_dom"/>
</dbReference>
<gene>
    <name evidence="2" type="ordered locus">Shal_3840</name>
</gene>
<organism evidence="2 3">
    <name type="scientific">Shewanella halifaxensis (strain HAW-EB4)</name>
    <dbReference type="NCBI Taxonomy" id="458817"/>
    <lineage>
        <taxon>Bacteria</taxon>
        <taxon>Pseudomonadati</taxon>
        <taxon>Pseudomonadota</taxon>
        <taxon>Gammaproteobacteria</taxon>
        <taxon>Alteromonadales</taxon>
        <taxon>Shewanellaceae</taxon>
        <taxon>Shewanella</taxon>
    </lineage>
</organism>
<dbReference type="EMBL" id="CP000931">
    <property type="protein sequence ID" value="ABZ78380.1"/>
    <property type="molecule type" value="Genomic_DNA"/>
</dbReference>
<dbReference type="eggNOG" id="COG3595">
    <property type="taxonomic scope" value="Bacteria"/>
</dbReference>
<evidence type="ECO:0000313" key="2">
    <source>
        <dbReference type="EMBL" id="ABZ78380.1"/>
    </source>
</evidence>
<dbReference type="Pfam" id="PF20419">
    <property type="entry name" value="DUF6701"/>
    <property type="match status" value="1"/>
</dbReference>
<dbReference type="Pfam" id="PF07691">
    <property type="entry name" value="PA14"/>
    <property type="match status" value="1"/>
</dbReference>
<accession>B0TVS7</accession>
<dbReference type="InterPro" id="IPR037524">
    <property type="entry name" value="PA14/GLEYA"/>
</dbReference>
<dbReference type="SUPFAM" id="SSF56988">
    <property type="entry name" value="Anthrax protective antigen"/>
    <property type="match status" value="1"/>
</dbReference>
<dbReference type="HOGENOM" id="CLU_004043_0_0_6"/>
<dbReference type="eggNOG" id="COG3210">
    <property type="taxonomic scope" value="Bacteria"/>
</dbReference>
<dbReference type="STRING" id="458817.Shal_3840"/>
<dbReference type="KEGG" id="shl:Shal_3840"/>
<protein>
    <submittedName>
        <fullName evidence="2">PA14-related domain protein</fullName>
    </submittedName>
</protein>
<evidence type="ECO:0000313" key="3">
    <source>
        <dbReference type="Proteomes" id="UP000001317"/>
    </source>
</evidence>